<proteinExistence type="inferred from homology"/>
<dbReference type="PANTHER" id="PTHR30269">
    <property type="entry name" value="TRANSMEMBRANE PROTEIN YFCA"/>
    <property type="match status" value="1"/>
</dbReference>
<feature type="transmembrane region" description="Helical" evidence="8">
    <location>
        <begin position="40"/>
        <end position="58"/>
    </location>
</feature>
<dbReference type="EMBL" id="CP065938">
    <property type="protein sequence ID" value="UWX06026.1"/>
    <property type="molecule type" value="Genomic_DNA"/>
</dbReference>
<comment type="subcellular location">
    <subcellularLocation>
        <location evidence="1 8">Cell membrane</location>
        <topology evidence="1 8">Multi-pass membrane protein</topology>
    </subcellularLocation>
</comment>
<evidence type="ECO:0000313" key="9">
    <source>
        <dbReference type="EMBL" id="UWX06026.1"/>
    </source>
</evidence>
<dbReference type="Pfam" id="PF01925">
    <property type="entry name" value="TauE"/>
    <property type="match status" value="1"/>
</dbReference>
<gene>
    <name evidence="9" type="ORF">JBF11_01505</name>
</gene>
<evidence type="ECO:0000256" key="8">
    <source>
        <dbReference type="RuleBase" id="RU363041"/>
    </source>
</evidence>
<keyword evidence="6 8" id="KW-1133">Transmembrane helix</keyword>
<evidence type="ECO:0000256" key="3">
    <source>
        <dbReference type="ARBA" id="ARBA00022448"/>
    </source>
</evidence>
<comment type="similarity">
    <text evidence="2 8">Belongs to the 4-toluene sulfonate uptake permease (TSUP) (TC 2.A.102) family.</text>
</comment>
<sequence>MEQICFAGIWILAGFINGISGMGAALVAVPFMTLFMDIQLIVPLSCILVTILSSVLAIKYRSEFHVKIILPALFCAVPGAVLGSYFLKILSSHILELVMAFTLIAYVVWNFMQKYEVAEERNSTVVGGICGFFSGFFGSTISFTGPPLAIYILYTGWKQQKALGALGSALIIITGTSCVSHYFAGFYTEEFLTYLYIGVPAGILGMLVSFPFIKYITQKNFRKILLVVIGFAGLMCLSRVIGYYCLG</sequence>
<evidence type="ECO:0000256" key="6">
    <source>
        <dbReference type="ARBA" id="ARBA00022989"/>
    </source>
</evidence>
<protein>
    <recommendedName>
        <fullName evidence="8">Probable membrane transporter protein</fullName>
    </recommendedName>
</protein>
<keyword evidence="3" id="KW-0813">Transport</keyword>
<keyword evidence="5 8" id="KW-0812">Transmembrane</keyword>
<evidence type="ECO:0000256" key="7">
    <source>
        <dbReference type="ARBA" id="ARBA00023136"/>
    </source>
</evidence>
<evidence type="ECO:0000256" key="5">
    <source>
        <dbReference type="ARBA" id="ARBA00022692"/>
    </source>
</evidence>
<keyword evidence="10" id="KW-1185">Reference proteome</keyword>
<evidence type="ECO:0000256" key="4">
    <source>
        <dbReference type="ARBA" id="ARBA00022475"/>
    </source>
</evidence>
<feature type="transmembrane region" description="Helical" evidence="8">
    <location>
        <begin position="6"/>
        <end position="28"/>
    </location>
</feature>
<feature type="transmembrane region" description="Helical" evidence="8">
    <location>
        <begin position="132"/>
        <end position="154"/>
    </location>
</feature>
<dbReference type="InterPro" id="IPR002781">
    <property type="entry name" value="TM_pro_TauE-like"/>
</dbReference>
<feature type="transmembrane region" description="Helical" evidence="8">
    <location>
        <begin position="166"/>
        <end position="187"/>
    </location>
</feature>
<feature type="transmembrane region" description="Helical" evidence="8">
    <location>
        <begin position="94"/>
        <end position="112"/>
    </location>
</feature>
<evidence type="ECO:0000313" key="10">
    <source>
        <dbReference type="Proteomes" id="UP001058120"/>
    </source>
</evidence>
<dbReference type="Proteomes" id="UP001058120">
    <property type="component" value="Chromosome"/>
</dbReference>
<keyword evidence="4 8" id="KW-1003">Cell membrane</keyword>
<organism evidence="9 10">
    <name type="scientific">Taurinivorans muris</name>
    <dbReference type="NCBI Taxonomy" id="2787751"/>
    <lineage>
        <taxon>Bacteria</taxon>
        <taxon>Pseudomonadati</taxon>
        <taxon>Thermodesulfobacteriota</taxon>
        <taxon>Desulfovibrionia</taxon>
        <taxon>Desulfovibrionales</taxon>
        <taxon>Desulfovibrionaceae</taxon>
        <taxon>Taurinivorans</taxon>
    </lineage>
</organism>
<accession>A0ABY5Y1T6</accession>
<feature type="transmembrane region" description="Helical" evidence="8">
    <location>
        <begin position="193"/>
        <end position="212"/>
    </location>
</feature>
<name>A0ABY5Y1T6_9BACT</name>
<evidence type="ECO:0000256" key="2">
    <source>
        <dbReference type="ARBA" id="ARBA00009142"/>
    </source>
</evidence>
<dbReference type="InterPro" id="IPR052017">
    <property type="entry name" value="TSUP"/>
</dbReference>
<reference evidence="9" key="1">
    <citation type="submission" date="2020-12" db="EMBL/GenBank/DDBJ databases">
        <title>Taurinivorans muris gen. nov., sp. nov., fundamental and realized metabolic niche of a ubiquitous sulfidogenic bacterium in the murine intestine.</title>
        <authorList>
            <person name="Ye H."/>
            <person name="Hanson B.T."/>
            <person name="Loy A."/>
        </authorList>
    </citation>
    <scope>NUCLEOTIDE SEQUENCE</scope>
    <source>
        <strain evidence="9">LT0009</strain>
    </source>
</reference>
<dbReference type="RefSeq" id="WP_334315623.1">
    <property type="nucleotide sequence ID" value="NZ_CP065938.1"/>
</dbReference>
<feature type="transmembrane region" description="Helical" evidence="8">
    <location>
        <begin position="64"/>
        <end position="87"/>
    </location>
</feature>
<feature type="transmembrane region" description="Helical" evidence="8">
    <location>
        <begin position="224"/>
        <end position="244"/>
    </location>
</feature>
<keyword evidence="7 8" id="KW-0472">Membrane</keyword>
<evidence type="ECO:0000256" key="1">
    <source>
        <dbReference type="ARBA" id="ARBA00004651"/>
    </source>
</evidence>
<dbReference type="PANTHER" id="PTHR30269:SF37">
    <property type="entry name" value="MEMBRANE TRANSPORTER PROTEIN"/>
    <property type="match status" value="1"/>
</dbReference>